<dbReference type="UniPathway" id="UPA00603">
    <property type="reaction ID" value="UER00660"/>
</dbReference>
<name>A0A6J1R1Y8_9HYME</name>
<comment type="cofactor">
    <cofactor evidence="9">
        <name>Zn(2+)</name>
        <dbReference type="ChEBI" id="CHEBI:29105"/>
    </cofactor>
    <text evidence="9">Binds 1 zinc ion per subunit.</text>
</comment>
<evidence type="ECO:0000256" key="7">
    <source>
        <dbReference type="ARBA" id="ARBA00022833"/>
    </source>
</evidence>
<dbReference type="GO" id="GO:0008270">
    <property type="term" value="F:zinc ion binding"/>
    <property type="evidence" value="ECO:0007669"/>
    <property type="project" value="UniProtKB-UniRule"/>
</dbReference>
<comment type="similarity">
    <text evidence="2 9">Belongs to the metallo-dependent hydrolases superfamily. ATZ/TRZ family.</text>
</comment>
<dbReference type="CTD" id="40528"/>
<dbReference type="OrthoDB" id="194468at2759"/>
<dbReference type="GO" id="GO:0008892">
    <property type="term" value="F:guanine deaminase activity"/>
    <property type="evidence" value="ECO:0007669"/>
    <property type="project" value="UniProtKB-UniRule"/>
</dbReference>
<comment type="pathway">
    <text evidence="1 9">Purine metabolism; guanine degradation; xanthine from guanine: step 1/1.</text>
</comment>
<keyword evidence="5 9" id="KW-0479">Metal-binding</keyword>
<dbReference type="InterPro" id="IPR032466">
    <property type="entry name" value="Metal_Hydrolase"/>
</dbReference>
<keyword evidence="7 9" id="KW-0862">Zinc</keyword>
<evidence type="ECO:0000256" key="8">
    <source>
        <dbReference type="ARBA" id="ARBA00051148"/>
    </source>
</evidence>
<evidence type="ECO:0000256" key="5">
    <source>
        <dbReference type="ARBA" id="ARBA00022723"/>
    </source>
</evidence>
<dbReference type="Proteomes" id="UP000504618">
    <property type="component" value="Unplaced"/>
</dbReference>
<dbReference type="SUPFAM" id="SSF51556">
    <property type="entry name" value="Metallo-dependent hydrolases"/>
    <property type="match status" value="1"/>
</dbReference>
<evidence type="ECO:0000256" key="4">
    <source>
        <dbReference type="ARBA" id="ARBA00014514"/>
    </source>
</evidence>
<dbReference type="FunFam" id="3.20.20.140:FF:000022">
    <property type="entry name" value="Guanine deaminase"/>
    <property type="match status" value="1"/>
</dbReference>
<dbReference type="SUPFAM" id="SSF51338">
    <property type="entry name" value="Composite domain of metallo-dependent hydrolases"/>
    <property type="match status" value="1"/>
</dbReference>
<dbReference type="InterPro" id="IPR006680">
    <property type="entry name" value="Amidohydro-rel"/>
</dbReference>
<dbReference type="PANTHER" id="PTHR11271">
    <property type="entry name" value="GUANINE DEAMINASE"/>
    <property type="match status" value="1"/>
</dbReference>
<evidence type="ECO:0000256" key="6">
    <source>
        <dbReference type="ARBA" id="ARBA00022801"/>
    </source>
</evidence>
<dbReference type="NCBIfam" id="TIGR02967">
    <property type="entry name" value="guan_deamin"/>
    <property type="match status" value="1"/>
</dbReference>
<evidence type="ECO:0000256" key="2">
    <source>
        <dbReference type="ARBA" id="ARBA00006745"/>
    </source>
</evidence>
<comment type="function">
    <text evidence="9">Catalyzes the hydrolytic deamination of guanine, producing xanthine and ammonia.</text>
</comment>
<dbReference type="AlphaFoldDB" id="A0A6J1R1Y8"/>
<evidence type="ECO:0000256" key="9">
    <source>
        <dbReference type="RuleBase" id="RU366009"/>
    </source>
</evidence>
<comment type="catalytic activity">
    <reaction evidence="8 9">
        <text>guanine + H2O + H(+) = xanthine + NH4(+)</text>
        <dbReference type="Rhea" id="RHEA:14665"/>
        <dbReference type="ChEBI" id="CHEBI:15377"/>
        <dbReference type="ChEBI" id="CHEBI:15378"/>
        <dbReference type="ChEBI" id="CHEBI:16235"/>
        <dbReference type="ChEBI" id="CHEBI:17712"/>
        <dbReference type="ChEBI" id="CHEBI:28938"/>
        <dbReference type="EC" id="3.5.4.3"/>
    </reaction>
</comment>
<evidence type="ECO:0000256" key="1">
    <source>
        <dbReference type="ARBA" id="ARBA00004984"/>
    </source>
</evidence>
<feature type="domain" description="Amidohydrolase-related" evidence="10">
    <location>
        <begin position="74"/>
        <end position="441"/>
    </location>
</feature>
<evidence type="ECO:0000259" key="10">
    <source>
        <dbReference type="Pfam" id="PF01979"/>
    </source>
</evidence>
<sequence length="444" mass="49410">MVRQVYIGALICIDDNEELIIKENAAVFVEDGKIIRVMENPQTSQQGIDDDISDFLTIFLADDDEVNILSREQFMIPGFIDGHTHAVQFPNLGLGYSKCLLEWLENYTFPLEREYIDTKFAEQVFEAVVKQTVKMGTTTACYFASLYAEASTILARKAAKLGQRAFIGKVNMNAPRDDGYCESTEKSINETVAFIKSIERIGSPLVRPIITPRFALSCDMELMQELAKIAKEKDLHIQTHISENKDEIAAVEAAFPNQPSYTAVYDAAGLLTNKTVLAHGVHLADSELAILKERGTAVIHCPSSNTYLKSGLCDVQRLKANSIKVGLGTDVSGGASYSILDEMRSVLRVSNCLSLTRDNYTPLSYKDAFYMATLGGARALSIEDKVGNFMAGKEFDALIVDLNVKDSLLNNFRKYTLEENFQRFIYSGDERNIVSVYVSGRKIK</sequence>
<evidence type="ECO:0000313" key="11">
    <source>
        <dbReference type="Proteomes" id="UP000504618"/>
    </source>
</evidence>
<accession>A0A6J1R1Y8</accession>
<dbReference type="InterPro" id="IPR014311">
    <property type="entry name" value="Guanine_deaminase"/>
</dbReference>
<dbReference type="InterPro" id="IPR011059">
    <property type="entry name" value="Metal-dep_hydrolase_composite"/>
</dbReference>
<gene>
    <name evidence="12" type="primary">LOC112465370</name>
</gene>
<dbReference type="RefSeq" id="XP_024888652.1">
    <property type="nucleotide sequence ID" value="XM_025032884.1"/>
</dbReference>
<keyword evidence="6 9" id="KW-0378">Hydrolase</keyword>
<dbReference type="Gene3D" id="2.30.40.10">
    <property type="entry name" value="Urease, subunit C, domain 1"/>
    <property type="match status" value="1"/>
</dbReference>
<proteinExistence type="inferred from homology"/>
<dbReference type="InterPro" id="IPR051607">
    <property type="entry name" value="Metallo-dep_hydrolases"/>
</dbReference>
<keyword evidence="11" id="KW-1185">Reference proteome</keyword>
<protein>
    <recommendedName>
        <fullName evidence="4 9">Guanine deaminase</fullName>
        <shortName evidence="9">Guanase</shortName>
        <ecNumber evidence="3 9">3.5.4.3</ecNumber>
    </recommendedName>
    <alternativeName>
        <fullName evidence="9">Guanine aminohydrolase</fullName>
    </alternativeName>
</protein>
<organism evidence="11 12">
    <name type="scientific">Temnothorax curvispinosus</name>
    <dbReference type="NCBI Taxonomy" id="300111"/>
    <lineage>
        <taxon>Eukaryota</taxon>
        <taxon>Metazoa</taxon>
        <taxon>Ecdysozoa</taxon>
        <taxon>Arthropoda</taxon>
        <taxon>Hexapoda</taxon>
        <taxon>Insecta</taxon>
        <taxon>Pterygota</taxon>
        <taxon>Neoptera</taxon>
        <taxon>Endopterygota</taxon>
        <taxon>Hymenoptera</taxon>
        <taxon>Apocrita</taxon>
        <taxon>Aculeata</taxon>
        <taxon>Formicoidea</taxon>
        <taxon>Formicidae</taxon>
        <taxon>Myrmicinae</taxon>
        <taxon>Temnothorax</taxon>
    </lineage>
</organism>
<dbReference type="GO" id="GO:0006147">
    <property type="term" value="P:guanine catabolic process"/>
    <property type="evidence" value="ECO:0007669"/>
    <property type="project" value="UniProtKB-UniRule"/>
</dbReference>
<dbReference type="EC" id="3.5.4.3" evidence="3 9"/>
<evidence type="ECO:0000256" key="3">
    <source>
        <dbReference type="ARBA" id="ARBA00012781"/>
    </source>
</evidence>
<dbReference type="Gene3D" id="3.20.20.140">
    <property type="entry name" value="Metal-dependent hydrolases"/>
    <property type="match status" value="1"/>
</dbReference>
<dbReference type="Pfam" id="PF01979">
    <property type="entry name" value="Amidohydro_1"/>
    <property type="match status" value="1"/>
</dbReference>
<reference evidence="12" key="1">
    <citation type="submission" date="2025-08" db="UniProtKB">
        <authorList>
            <consortium name="RefSeq"/>
        </authorList>
    </citation>
    <scope>IDENTIFICATION</scope>
    <source>
        <tissue evidence="12">Whole body</tissue>
    </source>
</reference>
<dbReference type="PANTHER" id="PTHR11271:SF6">
    <property type="entry name" value="GUANINE DEAMINASE"/>
    <property type="match status" value="1"/>
</dbReference>
<dbReference type="GO" id="GO:0005829">
    <property type="term" value="C:cytosol"/>
    <property type="evidence" value="ECO:0007669"/>
    <property type="project" value="TreeGrafter"/>
</dbReference>
<evidence type="ECO:0000313" key="12">
    <source>
        <dbReference type="RefSeq" id="XP_024888652.1"/>
    </source>
</evidence>
<dbReference type="GeneID" id="112465370"/>